<name>A0AAW8M719_9PSED</name>
<dbReference type="InterPro" id="IPR013320">
    <property type="entry name" value="ConA-like_dom_sf"/>
</dbReference>
<dbReference type="AlphaFoldDB" id="A0AAW8M719"/>
<evidence type="ECO:0000313" key="3">
    <source>
        <dbReference type="Proteomes" id="UP001252613"/>
    </source>
</evidence>
<reference evidence="2" key="1">
    <citation type="submission" date="2023-07" db="EMBL/GenBank/DDBJ databases">
        <title>Sorghum-associated microbial communities from plants grown in Nebraska, USA.</title>
        <authorList>
            <person name="Schachtman D."/>
        </authorList>
    </citation>
    <scope>NUCLEOTIDE SEQUENCE</scope>
    <source>
        <strain evidence="2">3432</strain>
    </source>
</reference>
<accession>A0AAW8M719</accession>
<feature type="domain" description="Alginate lyase 2" evidence="1">
    <location>
        <begin position="2"/>
        <end position="218"/>
    </location>
</feature>
<organism evidence="2 3">
    <name type="scientific">Pseudomonas brassicacearum</name>
    <dbReference type="NCBI Taxonomy" id="930166"/>
    <lineage>
        <taxon>Bacteria</taxon>
        <taxon>Pseudomonadati</taxon>
        <taxon>Pseudomonadota</taxon>
        <taxon>Gammaproteobacteria</taxon>
        <taxon>Pseudomonadales</taxon>
        <taxon>Pseudomonadaceae</taxon>
        <taxon>Pseudomonas</taxon>
    </lineage>
</organism>
<protein>
    <recommendedName>
        <fullName evidence="1">Alginate lyase 2 domain-containing protein</fullName>
    </recommendedName>
</protein>
<dbReference type="RefSeq" id="WP_310358743.1">
    <property type="nucleotide sequence ID" value="NZ_JAVDVC010000003.1"/>
</dbReference>
<dbReference type="Proteomes" id="UP001252613">
    <property type="component" value="Unassembled WGS sequence"/>
</dbReference>
<dbReference type="Pfam" id="PF08787">
    <property type="entry name" value="Alginate_lyase2"/>
    <property type="match status" value="1"/>
</dbReference>
<proteinExistence type="predicted"/>
<comment type="caution">
    <text evidence="2">The sequence shown here is derived from an EMBL/GenBank/DDBJ whole genome shotgun (WGS) entry which is preliminary data.</text>
</comment>
<evidence type="ECO:0000259" key="1">
    <source>
        <dbReference type="Pfam" id="PF08787"/>
    </source>
</evidence>
<gene>
    <name evidence="2" type="ORF">J2W43_001717</name>
</gene>
<dbReference type="SUPFAM" id="SSF49899">
    <property type="entry name" value="Concanavalin A-like lectins/glucanases"/>
    <property type="match status" value="1"/>
</dbReference>
<sequence>MIDLSSWNLTIPEGSPAKVIETPRLVKGYSDKYFRSGNTLFFWAPVTGSTTSKSEFPRSELRETYRDGRLRNWTYPEAEHRLSASLIVNQMPSEGRIVIGQIHIYQGKGPLLKVEYLYDPPKKTGRVVVNYRLKPNSADRTVVIAEGVDLKQKLSYEVRLSPAGYLKVSAQGNQWGKQLSSSWKNKLLYFKAGAYALDNTGYKSEGAQVTFSRLEVGHRTR</sequence>
<dbReference type="Gene3D" id="2.60.120.200">
    <property type="match status" value="1"/>
</dbReference>
<dbReference type="InterPro" id="IPR014895">
    <property type="entry name" value="Alginate_lyase_2"/>
</dbReference>
<evidence type="ECO:0000313" key="2">
    <source>
        <dbReference type="EMBL" id="MDR6957736.1"/>
    </source>
</evidence>
<dbReference type="EMBL" id="JAVDVC010000003">
    <property type="protein sequence ID" value="MDR6957736.1"/>
    <property type="molecule type" value="Genomic_DNA"/>
</dbReference>